<keyword evidence="5" id="KW-1185">Reference proteome</keyword>
<dbReference type="InterPro" id="IPR015919">
    <property type="entry name" value="Cadherin-like_sf"/>
</dbReference>
<evidence type="ECO:0000313" key="5">
    <source>
        <dbReference type="Proteomes" id="UP000266482"/>
    </source>
</evidence>
<dbReference type="GO" id="GO:0007156">
    <property type="term" value="P:homophilic cell adhesion via plasma membrane adhesion molecules"/>
    <property type="evidence" value="ECO:0007669"/>
    <property type="project" value="InterPro"/>
</dbReference>
<keyword evidence="2" id="KW-0325">Glycoprotein</keyword>
<accession>A0A3A1UI17</accession>
<reference evidence="4 5" key="1">
    <citation type="submission" date="2018-09" db="EMBL/GenBank/DDBJ databases">
        <title>Paenibacillus aracenensis nov. sp. isolated from a cave in southern Spain.</title>
        <authorList>
            <person name="Jurado V."/>
            <person name="Gutierrez-Patricio S."/>
            <person name="Gonzalez-Pimentel J.L."/>
            <person name="Miller A.Z."/>
            <person name="Laiz L."/>
            <person name="Saiz-Jimenez C."/>
        </authorList>
    </citation>
    <scope>NUCLEOTIDE SEQUENCE [LARGE SCALE GENOMIC DNA]</scope>
    <source>
        <strain evidence="4 5">DSM 22867</strain>
    </source>
</reference>
<dbReference type="EMBL" id="QXQA01000033">
    <property type="protein sequence ID" value="RIX45716.1"/>
    <property type="molecule type" value="Genomic_DNA"/>
</dbReference>
<dbReference type="Proteomes" id="UP000266482">
    <property type="component" value="Unassembled WGS sequence"/>
</dbReference>
<dbReference type="SMART" id="SM00409">
    <property type="entry name" value="IG"/>
    <property type="match status" value="6"/>
</dbReference>
<dbReference type="SMART" id="SM00635">
    <property type="entry name" value="BID_2"/>
    <property type="match status" value="6"/>
</dbReference>
<comment type="caution">
    <text evidence="4">The sequence shown here is derived from an EMBL/GenBank/DDBJ whole genome shotgun (WGS) entry which is preliminary data.</text>
</comment>
<dbReference type="PROSITE" id="PS50268">
    <property type="entry name" value="CADHERIN_2"/>
    <property type="match status" value="1"/>
</dbReference>
<dbReference type="RefSeq" id="WP_206099018.1">
    <property type="nucleotide sequence ID" value="NZ_QXQA01000033.1"/>
</dbReference>
<dbReference type="SUPFAM" id="SSF49313">
    <property type="entry name" value="Cadherin-like"/>
    <property type="match status" value="1"/>
</dbReference>
<keyword evidence="1" id="KW-0732">Signal</keyword>
<name>A0A3A1UI17_9BACL</name>
<dbReference type="Gene3D" id="2.60.40.60">
    <property type="entry name" value="Cadherins"/>
    <property type="match status" value="1"/>
</dbReference>
<dbReference type="AlphaFoldDB" id="A0A3A1UI17"/>
<organism evidence="4 5">
    <name type="scientific">Paenibacillus nanensis</name>
    <dbReference type="NCBI Taxonomy" id="393251"/>
    <lineage>
        <taxon>Bacteria</taxon>
        <taxon>Bacillati</taxon>
        <taxon>Bacillota</taxon>
        <taxon>Bacilli</taxon>
        <taxon>Bacillales</taxon>
        <taxon>Paenibacillaceae</taxon>
        <taxon>Paenibacillus</taxon>
    </lineage>
</organism>
<sequence length="1097" mass="110479">MGTTQAGANEYGLVQSNTGPFKLNSFRVIERNTVAEQYKVVGYLNGQPVVGAEKLFVPVKGSFYTVDFSNDNAFQNIDEFRLYAETSVKLDFDDLLVSDPIVASTDAAAPLITMQPQGRTVAIGDVATLTVDATVSDGGTLSYQWYRNTVNSTTGGVPIIGATSPTYAAPTSSVGTTYYYVVITNINIEVNGNMAMTATSDAAAVTVNAGAPTFISAATAAFAENQSGTVYTAVATGTGTIAYSIAGGADQSKFGIDSSTGALTFIGAPNYEQPSDADGNNVYEVAVKATDAAGNSTKNVSVTVTDINDVSVSVADNGHISNNSITKQVTAGQTAGITFMTPEHDHSFLYIYDVLENEGTYPGGFYSYDGNDDKVRLLIQSEAGYTFDLSSFKFAADLDEAQQIQVTFTSGGENYSDTYPISQDGSEGYTILNAFDHSIDDVSQVELTVNGYAEFQDFEIADIRAALASGLTVSASDVTGAGTDGKTDISVTETAGAGNKFIYKDFAGSTVTVPFVGESVTGYDDLPSDGIIAASNGDKIAIAEVNANGKVVRFGQITAVVIAEPAPISAINSVTVTPETASVVQGGTEQLTATVDAVGGAATAVIWSSNDGSGKVTVNASGLVNAASDAAPGTYTITATSTFDGTKKDTATITVTAAPAVNSVSVTPETASVVQGGTEQLTAAVDAVGGAATAVIWTSNDGSGKVTVNASGLVNAASDAAPGTYTITATSTFDGTKKDTAAITVTAAPAVNSVTVTPETASVVQGGTKQLTATVEVVEGAARAVTWSSSDSGGKVTVNASGLVRVASDAAPGTYTITATSTFDGTKADTATITVTAAPAVNSVTVTPETASVVQGGTKQLTATVEVVEGAAGAVTWSSSDSGGKVTVNASGLVRVASDAAPGTYTITATSTFDGTKKDTAAITVTAAPAVNSVTVTPETASVVQGGTKQLTATVEVVEGAAGAVTWSSSDSGGKVTVNASGLVRVASDAAPGTYTITATSTFDGTKKDTAAITVTAAPAVNSVTVTPETASVVQGGTKQLTATVEVVEGAAGAVTWSSSDSGGKVTVNASGLVRVASDAAPGTYTITATSTFDGTK</sequence>
<dbReference type="CDD" id="cd11304">
    <property type="entry name" value="Cadherin_repeat"/>
    <property type="match status" value="1"/>
</dbReference>
<dbReference type="InterPro" id="IPR008964">
    <property type="entry name" value="Invasin/intimin_cell_adhesion"/>
</dbReference>
<evidence type="ECO:0000259" key="3">
    <source>
        <dbReference type="PROSITE" id="PS50268"/>
    </source>
</evidence>
<proteinExistence type="predicted"/>
<dbReference type="Gene3D" id="2.60.40.1080">
    <property type="match status" value="6"/>
</dbReference>
<dbReference type="Pfam" id="PF02368">
    <property type="entry name" value="Big_2"/>
    <property type="match status" value="6"/>
</dbReference>
<dbReference type="PANTHER" id="PTHR44427">
    <property type="entry name" value="CARCINOEMBRYONIC ANTIGEN-RELATED CELL ADHESION MOLECULE 19"/>
    <property type="match status" value="1"/>
</dbReference>
<feature type="non-terminal residue" evidence="4">
    <location>
        <position position="1097"/>
    </location>
</feature>
<dbReference type="GO" id="GO:0016020">
    <property type="term" value="C:membrane"/>
    <property type="evidence" value="ECO:0007669"/>
    <property type="project" value="InterPro"/>
</dbReference>
<evidence type="ECO:0000256" key="1">
    <source>
        <dbReference type="ARBA" id="ARBA00022729"/>
    </source>
</evidence>
<evidence type="ECO:0000256" key="2">
    <source>
        <dbReference type="ARBA" id="ARBA00023180"/>
    </source>
</evidence>
<feature type="domain" description="Cadherin" evidence="3">
    <location>
        <begin position="197"/>
        <end position="314"/>
    </location>
</feature>
<evidence type="ECO:0000313" key="4">
    <source>
        <dbReference type="EMBL" id="RIX45716.1"/>
    </source>
</evidence>
<dbReference type="InterPro" id="IPR003599">
    <property type="entry name" value="Ig_sub"/>
</dbReference>
<dbReference type="PANTHER" id="PTHR44427:SF5">
    <property type="entry name" value="V-SET AND IMMUNOGLOBULIN DOMAIN-CONTAINING PROTEIN 10-LIKE"/>
    <property type="match status" value="1"/>
</dbReference>
<dbReference type="InterPro" id="IPR003343">
    <property type="entry name" value="Big_2"/>
</dbReference>
<gene>
    <name evidence="4" type="ORF">D3P08_26960</name>
</gene>
<dbReference type="InterPro" id="IPR050831">
    <property type="entry name" value="CEA_cell_adhesion"/>
</dbReference>
<dbReference type="Gene3D" id="2.60.40.2700">
    <property type="match status" value="1"/>
</dbReference>
<protein>
    <recommendedName>
        <fullName evidence="3">Cadherin domain-containing protein</fullName>
    </recommendedName>
</protein>
<dbReference type="InterPro" id="IPR002126">
    <property type="entry name" value="Cadherin-like_dom"/>
</dbReference>
<dbReference type="GO" id="GO:0005509">
    <property type="term" value="F:calcium ion binding"/>
    <property type="evidence" value="ECO:0007669"/>
    <property type="project" value="InterPro"/>
</dbReference>
<dbReference type="SUPFAM" id="SSF49373">
    <property type="entry name" value="Invasin/intimin cell-adhesion fragments"/>
    <property type="match status" value="6"/>
</dbReference>